<feature type="transmembrane region" description="Helical" evidence="6">
    <location>
        <begin position="349"/>
        <end position="370"/>
    </location>
</feature>
<comment type="subcellular location">
    <subcellularLocation>
        <location evidence="1">Cell membrane</location>
        <topology evidence="1">Multi-pass membrane protein</topology>
    </subcellularLocation>
</comment>
<feature type="transmembrane region" description="Helical" evidence="6">
    <location>
        <begin position="294"/>
        <end position="313"/>
    </location>
</feature>
<dbReference type="InterPro" id="IPR020846">
    <property type="entry name" value="MFS_dom"/>
</dbReference>
<evidence type="ECO:0000256" key="5">
    <source>
        <dbReference type="SAM" id="MobiDB-lite"/>
    </source>
</evidence>
<dbReference type="Proteomes" id="UP000326598">
    <property type="component" value="Chromosome"/>
</dbReference>
<dbReference type="SUPFAM" id="SSF103473">
    <property type="entry name" value="MFS general substrate transporter"/>
    <property type="match status" value="1"/>
</dbReference>
<feature type="transmembrane region" description="Helical" evidence="6">
    <location>
        <begin position="382"/>
        <end position="405"/>
    </location>
</feature>
<gene>
    <name evidence="8" type="ORF">CP976_29220</name>
</gene>
<keyword evidence="3 6" id="KW-1133">Transmembrane helix</keyword>
<protein>
    <submittedName>
        <fullName evidence="8">MFS transporter</fullName>
    </submittedName>
</protein>
<evidence type="ECO:0000256" key="4">
    <source>
        <dbReference type="ARBA" id="ARBA00023136"/>
    </source>
</evidence>
<reference evidence="8 9" key="1">
    <citation type="submission" date="2017-09" db="EMBL/GenBank/DDBJ databases">
        <authorList>
            <person name="Lee N."/>
            <person name="Cho B.-K."/>
        </authorList>
    </citation>
    <scope>NUCLEOTIDE SEQUENCE [LARGE SCALE GENOMIC DNA]</scope>
    <source>
        <strain evidence="8 9">ATCC 13740</strain>
    </source>
</reference>
<keyword evidence="2 6" id="KW-0812">Transmembrane</keyword>
<dbReference type="InterPro" id="IPR036259">
    <property type="entry name" value="MFS_trans_sf"/>
</dbReference>
<evidence type="ECO:0000313" key="8">
    <source>
        <dbReference type="EMBL" id="QEV27791.1"/>
    </source>
</evidence>
<feature type="transmembrane region" description="Helical" evidence="6">
    <location>
        <begin position="125"/>
        <end position="144"/>
    </location>
</feature>
<dbReference type="PROSITE" id="PS50850">
    <property type="entry name" value="MFS"/>
    <property type="match status" value="1"/>
</dbReference>
<dbReference type="PANTHER" id="PTHR23542:SF1">
    <property type="entry name" value="MAJOR FACILITATOR SUPERFAMILY (MFS) PROFILE DOMAIN-CONTAINING PROTEIN"/>
    <property type="match status" value="1"/>
</dbReference>
<evidence type="ECO:0000259" key="7">
    <source>
        <dbReference type="PROSITE" id="PS50850"/>
    </source>
</evidence>
<feature type="transmembrane region" description="Helical" evidence="6">
    <location>
        <begin position="192"/>
        <end position="211"/>
    </location>
</feature>
<dbReference type="InterPro" id="IPR011701">
    <property type="entry name" value="MFS"/>
</dbReference>
<dbReference type="KEGG" id="scoe:CP976_29220"/>
<feature type="transmembrane region" description="Helical" evidence="6">
    <location>
        <begin position="64"/>
        <end position="86"/>
    </location>
</feature>
<feature type="compositionally biased region" description="Gly residues" evidence="5">
    <location>
        <begin position="1"/>
        <end position="22"/>
    </location>
</feature>
<accession>A0A5J6IA82</accession>
<dbReference type="Gene3D" id="1.20.1250.20">
    <property type="entry name" value="MFS general substrate transporter like domains"/>
    <property type="match status" value="2"/>
</dbReference>
<dbReference type="GO" id="GO:0005886">
    <property type="term" value="C:plasma membrane"/>
    <property type="evidence" value="ECO:0007669"/>
    <property type="project" value="UniProtKB-SubCell"/>
</dbReference>
<evidence type="ECO:0000256" key="6">
    <source>
        <dbReference type="SAM" id="Phobius"/>
    </source>
</evidence>
<evidence type="ECO:0000256" key="2">
    <source>
        <dbReference type="ARBA" id="ARBA00022692"/>
    </source>
</evidence>
<feature type="transmembrane region" description="Helical" evidence="6">
    <location>
        <begin position="150"/>
        <end position="172"/>
    </location>
</feature>
<feature type="domain" description="Major facilitator superfamily (MFS) profile" evidence="7">
    <location>
        <begin position="259"/>
        <end position="458"/>
    </location>
</feature>
<feature type="transmembrane region" description="Helical" evidence="6">
    <location>
        <begin position="217"/>
        <end position="238"/>
    </location>
</feature>
<feature type="region of interest" description="Disordered" evidence="5">
    <location>
        <begin position="1"/>
        <end position="45"/>
    </location>
</feature>
<proteinExistence type="predicted"/>
<dbReference type="AlphaFoldDB" id="A0A5J6IA82"/>
<dbReference type="GO" id="GO:0022857">
    <property type="term" value="F:transmembrane transporter activity"/>
    <property type="evidence" value="ECO:0007669"/>
    <property type="project" value="InterPro"/>
</dbReference>
<feature type="transmembrane region" description="Helical" evidence="6">
    <location>
        <begin position="411"/>
        <end position="432"/>
    </location>
</feature>
<feature type="transmembrane region" description="Helical" evidence="6">
    <location>
        <begin position="92"/>
        <end position="113"/>
    </location>
</feature>
<evidence type="ECO:0000256" key="1">
    <source>
        <dbReference type="ARBA" id="ARBA00004651"/>
    </source>
</evidence>
<evidence type="ECO:0000313" key="9">
    <source>
        <dbReference type="Proteomes" id="UP000326598"/>
    </source>
</evidence>
<feature type="transmembrane region" description="Helical" evidence="6">
    <location>
        <begin position="325"/>
        <end position="343"/>
    </location>
</feature>
<keyword evidence="4 6" id="KW-0472">Membrane</keyword>
<feature type="transmembrane region" description="Helical" evidence="6">
    <location>
        <begin position="259"/>
        <end position="282"/>
    </location>
</feature>
<dbReference type="EMBL" id="CP023694">
    <property type="protein sequence ID" value="QEV27791.1"/>
    <property type="molecule type" value="Genomic_DNA"/>
</dbReference>
<evidence type="ECO:0000256" key="3">
    <source>
        <dbReference type="ARBA" id="ARBA00022989"/>
    </source>
</evidence>
<name>A0A5J6IA82_STRC4</name>
<dbReference type="Pfam" id="PF07690">
    <property type="entry name" value="MFS_1"/>
    <property type="match status" value="1"/>
</dbReference>
<dbReference type="PANTHER" id="PTHR23542">
    <property type="match status" value="1"/>
</dbReference>
<sequence>MPAPGPGAGRGRPGSGGQGSGSHAGRAVADRTPAASRPLEGRDVSSGVSRFTDLLRHRFVQGPVLWGLIGRLPLYLVSLALTLHLLDEGLSYAAAGLVLAAYTVGTAALGPVIARRIDRHGQVPMLVLTAVVHPVALAGAVYAASGPRLVLLALTFVAGGTIPPVSQVIRALWSTLPLSRDERSTAYSLESVFAELFVIGGPLLLSALMALGDSGTAVVVGGVLSGLGSLGLATTRASRQWVPESTARRDLLGALRSRLLLILLVLLALSALCLGVLNLALAAFVEENGSAGDVGFLFGASGIGGAVGGLWYGSRSGATPKGRQLPIACTAFTVAAAAPLLAWDFWSMAVAMAIQGSSIAPLTAILYDLVGSAALPGTVSEAFTWVLTATTTGGAVGSQLAGALIGRFGWSAGFVLGVLSGCCATVLAFAVSRRVVAVTEARMSRAAPTDPSALGLDT</sequence>
<organism evidence="8 9">
    <name type="scientific">Streptomyces coeruleorubidus</name>
    <dbReference type="NCBI Taxonomy" id="116188"/>
    <lineage>
        <taxon>Bacteria</taxon>
        <taxon>Bacillati</taxon>
        <taxon>Actinomycetota</taxon>
        <taxon>Actinomycetes</taxon>
        <taxon>Kitasatosporales</taxon>
        <taxon>Streptomycetaceae</taxon>
        <taxon>Streptomyces</taxon>
    </lineage>
</organism>